<accession>A0A1C4X3J1</accession>
<dbReference type="STRING" id="262898.GA0070564_102689"/>
<proteinExistence type="predicted"/>
<gene>
    <name evidence="4" type="ORF">GA0070564_102689</name>
</gene>
<feature type="region of interest" description="Disordered" evidence="1">
    <location>
        <begin position="88"/>
        <end position="107"/>
    </location>
</feature>
<feature type="compositionally biased region" description="Low complexity" evidence="1">
    <location>
        <begin position="31"/>
        <end position="71"/>
    </location>
</feature>
<feature type="domain" description="AMIN-like" evidence="3">
    <location>
        <begin position="108"/>
        <end position="236"/>
    </location>
</feature>
<organism evidence="4 5">
    <name type="scientific">Micromonospora mirobrigensis</name>
    <dbReference type="NCBI Taxonomy" id="262898"/>
    <lineage>
        <taxon>Bacteria</taxon>
        <taxon>Bacillati</taxon>
        <taxon>Actinomycetota</taxon>
        <taxon>Actinomycetes</taxon>
        <taxon>Micromonosporales</taxon>
        <taxon>Micromonosporaceae</taxon>
        <taxon>Micromonospora</taxon>
    </lineage>
</organism>
<feature type="region of interest" description="Disordered" evidence="1">
    <location>
        <begin position="23"/>
        <end position="71"/>
    </location>
</feature>
<dbReference type="InterPro" id="IPR056303">
    <property type="entry name" value="AMIN-like"/>
</dbReference>
<dbReference type="AlphaFoldDB" id="A0A1C4X3J1"/>
<evidence type="ECO:0000256" key="1">
    <source>
        <dbReference type="SAM" id="MobiDB-lite"/>
    </source>
</evidence>
<evidence type="ECO:0000259" key="3">
    <source>
        <dbReference type="Pfam" id="PF24837"/>
    </source>
</evidence>
<sequence length="238" mass="24060">MTDRRVPLLLSLVVLLAAACSADPDGATSEPGAPAGSGTSATAPTTAATTPDSAPSAPAPATSAGSRPAPSAADWRVTYGWAVPTTPARVDHDVRPPVTPDPGLPLSTLTGVRVGDHPAEGYSRISFVFRGPTPGYEVAYVPEVTTDGRGTPVRLPGAAFLSVAFRTAQAHDAHGASTVTTAPPAAIGLPTLRGWADAGDFEGQVSFGLGLTRAVPVRLAESTRADGGHVVSVDVRRG</sequence>
<dbReference type="OrthoDB" id="3393679at2"/>
<feature type="chain" id="PRO_5039101059" description="AMIN-like domain-containing protein" evidence="2">
    <location>
        <begin position="23"/>
        <end position="238"/>
    </location>
</feature>
<evidence type="ECO:0000256" key="2">
    <source>
        <dbReference type="SAM" id="SignalP"/>
    </source>
</evidence>
<dbReference type="EMBL" id="FMCX01000002">
    <property type="protein sequence ID" value="SCF03010.1"/>
    <property type="molecule type" value="Genomic_DNA"/>
</dbReference>
<dbReference type="RefSeq" id="WP_091606639.1">
    <property type="nucleotide sequence ID" value="NZ_FMCX01000002.1"/>
</dbReference>
<dbReference type="Proteomes" id="UP000199504">
    <property type="component" value="Unassembled WGS sequence"/>
</dbReference>
<dbReference type="PROSITE" id="PS51257">
    <property type="entry name" value="PROKAR_LIPOPROTEIN"/>
    <property type="match status" value="1"/>
</dbReference>
<name>A0A1C4X3J1_9ACTN</name>
<dbReference type="Pfam" id="PF24837">
    <property type="entry name" value="AMIN-like"/>
    <property type="match status" value="1"/>
</dbReference>
<reference evidence="5" key="1">
    <citation type="submission" date="2016-06" db="EMBL/GenBank/DDBJ databases">
        <authorList>
            <person name="Varghese N."/>
            <person name="Submissions Spin"/>
        </authorList>
    </citation>
    <scope>NUCLEOTIDE SEQUENCE [LARGE SCALE GENOMIC DNA]</scope>
    <source>
        <strain evidence="5">DSM 44830</strain>
    </source>
</reference>
<feature type="signal peptide" evidence="2">
    <location>
        <begin position="1"/>
        <end position="22"/>
    </location>
</feature>
<evidence type="ECO:0000313" key="5">
    <source>
        <dbReference type="Proteomes" id="UP000199504"/>
    </source>
</evidence>
<protein>
    <recommendedName>
        <fullName evidence="3">AMIN-like domain-containing protein</fullName>
    </recommendedName>
</protein>
<evidence type="ECO:0000313" key="4">
    <source>
        <dbReference type="EMBL" id="SCF03010.1"/>
    </source>
</evidence>
<keyword evidence="5" id="KW-1185">Reference proteome</keyword>
<keyword evidence="2" id="KW-0732">Signal</keyword>